<dbReference type="AlphaFoldDB" id="A0A0H4WRN6"/>
<keyword evidence="3" id="KW-1185">Reference proteome</keyword>
<dbReference type="EMBL" id="CP012109">
    <property type="protein sequence ID" value="AKQ63990.1"/>
    <property type="molecule type" value="Genomic_DNA"/>
</dbReference>
<name>A0A0H4WRN6_9BACT</name>
<reference evidence="2 3" key="1">
    <citation type="journal article" date="2016" name="PLoS ONE">
        <title>Complete Genome Sequence and Comparative Genomics of a Novel Myxobacterium Myxococcus hansupus.</title>
        <authorList>
            <person name="Sharma G."/>
            <person name="Narwani T."/>
            <person name="Subramanian S."/>
        </authorList>
    </citation>
    <scope>NUCLEOTIDE SEQUENCE [LARGE SCALE GENOMIC DNA]</scope>
    <source>
        <strain evidence="3">mixupus</strain>
    </source>
</reference>
<feature type="compositionally biased region" description="Basic and acidic residues" evidence="1">
    <location>
        <begin position="26"/>
        <end position="44"/>
    </location>
</feature>
<dbReference type="STRING" id="1297742.A176_000902"/>
<evidence type="ECO:0000256" key="1">
    <source>
        <dbReference type="SAM" id="MobiDB-lite"/>
    </source>
</evidence>
<protein>
    <submittedName>
        <fullName evidence="2">Uncharacterized protein</fullName>
    </submittedName>
</protein>
<proteinExistence type="predicted"/>
<dbReference type="KEGG" id="mym:A176_000902"/>
<gene>
    <name evidence="2" type="ORF">A176_000902</name>
</gene>
<accession>A0A0H4WRN6</accession>
<organism evidence="2 3">
    <name type="scientific">Pseudomyxococcus hansupus</name>
    <dbReference type="NCBI Taxonomy" id="1297742"/>
    <lineage>
        <taxon>Bacteria</taxon>
        <taxon>Pseudomonadati</taxon>
        <taxon>Myxococcota</taxon>
        <taxon>Myxococcia</taxon>
        <taxon>Myxococcales</taxon>
        <taxon>Cystobacterineae</taxon>
        <taxon>Myxococcaceae</taxon>
        <taxon>Pseudomyxococcus</taxon>
    </lineage>
</organism>
<evidence type="ECO:0000313" key="3">
    <source>
        <dbReference type="Proteomes" id="UP000009026"/>
    </source>
</evidence>
<sequence length="44" mass="4674">MELVRHDPGPTITGGVSLQLASGACRPDRAPCKAADPHLPREPR</sequence>
<dbReference type="PROSITE" id="PS51257">
    <property type="entry name" value="PROKAR_LIPOPROTEIN"/>
    <property type="match status" value="1"/>
</dbReference>
<feature type="region of interest" description="Disordered" evidence="1">
    <location>
        <begin position="24"/>
        <end position="44"/>
    </location>
</feature>
<evidence type="ECO:0000313" key="2">
    <source>
        <dbReference type="EMBL" id="AKQ63990.1"/>
    </source>
</evidence>
<dbReference type="Proteomes" id="UP000009026">
    <property type="component" value="Chromosome"/>
</dbReference>